<gene>
    <name evidence="3" type="ORF">BJ878DRAFT_215388</name>
</gene>
<reference evidence="3" key="1">
    <citation type="journal article" date="2021" name="IMA Fungus">
        <title>Genomic characterization of three marine fungi, including Emericellopsis atlantica sp. nov. with signatures of a generalist lifestyle and marine biomass degradation.</title>
        <authorList>
            <person name="Hagestad O.C."/>
            <person name="Hou L."/>
            <person name="Andersen J.H."/>
            <person name="Hansen E.H."/>
            <person name="Altermark B."/>
            <person name="Li C."/>
            <person name="Kuhnert E."/>
            <person name="Cox R.J."/>
            <person name="Crous P.W."/>
            <person name="Spatafora J.W."/>
            <person name="Lail K."/>
            <person name="Amirebrahimi M."/>
            <person name="Lipzen A."/>
            <person name="Pangilinan J."/>
            <person name="Andreopoulos W."/>
            <person name="Hayes R.D."/>
            <person name="Ng V."/>
            <person name="Grigoriev I.V."/>
            <person name="Jackson S.A."/>
            <person name="Sutton T.D.S."/>
            <person name="Dobson A.D.W."/>
            <person name="Rama T."/>
        </authorList>
    </citation>
    <scope>NUCLEOTIDE SEQUENCE</scope>
    <source>
        <strain evidence="3">TRa3180A</strain>
    </source>
</reference>
<evidence type="ECO:0000313" key="4">
    <source>
        <dbReference type="Proteomes" id="UP000887226"/>
    </source>
</evidence>
<keyword evidence="4" id="KW-1185">Reference proteome</keyword>
<protein>
    <submittedName>
        <fullName evidence="3">Uncharacterized protein</fullName>
    </submittedName>
</protein>
<organism evidence="3 4">
    <name type="scientific">Calycina marina</name>
    <dbReference type="NCBI Taxonomy" id="1763456"/>
    <lineage>
        <taxon>Eukaryota</taxon>
        <taxon>Fungi</taxon>
        <taxon>Dikarya</taxon>
        <taxon>Ascomycota</taxon>
        <taxon>Pezizomycotina</taxon>
        <taxon>Leotiomycetes</taxon>
        <taxon>Helotiales</taxon>
        <taxon>Pezizellaceae</taxon>
        <taxon>Calycina</taxon>
    </lineage>
</organism>
<dbReference type="AlphaFoldDB" id="A0A9P7YYN9"/>
<keyword evidence="2" id="KW-0472">Membrane</keyword>
<keyword evidence="2" id="KW-0812">Transmembrane</keyword>
<evidence type="ECO:0000256" key="1">
    <source>
        <dbReference type="SAM" id="MobiDB-lite"/>
    </source>
</evidence>
<accession>A0A9P7YYN9</accession>
<evidence type="ECO:0000256" key="2">
    <source>
        <dbReference type="SAM" id="Phobius"/>
    </source>
</evidence>
<dbReference type="OrthoDB" id="3939221at2759"/>
<evidence type="ECO:0000313" key="3">
    <source>
        <dbReference type="EMBL" id="KAG9241685.1"/>
    </source>
</evidence>
<dbReference type="Proteomes" id="UP000887226">
    <property type="component" value="Unassembled WGS sequence"/>
</dbReference>
<dbReference type="EMBL" id="MU254171">
    <property type="protein sequence ID" value="KAG9241685.1"/>
    <property type="molecule type" value="Genomic_DNA"/>
</dbReference>
<comment type="caution">
    <text evidence="3">The sequence shown here is derived from an EMBL/GenBank/DDBJ whole genome shotgun (WGS) entry which is preliminary data.</text>
</comment>
<proteinExistence type="predicted"/>
<name>A0A9P7YYN9_9HELO</name>
<keyword evidence="2" id="KW-1133">Transmembrane helix</keyword>
<feature type="transmembrane region" description="Helical" evidence="2">
    <location>
        <begin position="55"/>
        <end position="77"/>
    </location>
</feature>
<feature type="transmembrane region" description="Helical" evidence="2">
    <location>
        <begin position="106"/>
        <end position="125"/>
    </location>
</feature>
<feature type="transmembrane region" description="Helical" evidence="2">
    <location>
        <begin position="137"/>
        <end position="156"/>
    </location>
</feature>
<sequence>MPDDSSERLLPLLPIEHDEDATTLHDDQSVRMSCDYDMTEVSKITKTRAPPVHVFVLYGLSWVVSVAGLACCAYGYAIAISGPFDEGAREKERQSYEANFFGMKSIWVFLLTNILYTGLNLTIAFRGTQARLCFLNMVYDFFFCALLITFGVLNMVEMLWDRRLCDGLVEEGRGDLYTDCDAQMFEMLLVELLATNFGLLVAVIHFFLLVARCCNPHGRKGGQRSIALQSSIREEERLLETLIGRRRLLAENEALEARKNAPLPALPTEEQYTDIETAVGEPDEVEETEEQDDLIYMSPH</sequence>
<feature type="transmembrane region" description="Helical" evidence="2">
    <location>
        <begin position="192"/>
        <end position="211"/>
    </location>
</feature>
<feature type="region of interest" description="Disordered" evidence="1">
    <location>
        <begin position="260"/>
        <end position="300"/>
    </location>
</feature>
<feature type="compositionally biased region" description="Acidic residues" evidence="1">
    <location>
        <begin position="281"/>
        <end position="293"/>
    </location>
</feature>